<accession>A0A9P0GF83</accession>
<dbReference type="Pfam" id="PF00702">
    <property type="entry name" value="Hydrolase"/>
    <property type="match status" value="1"/>
</dbReference>
<name>A0A9P0GF83_9CUCU</name>
<dbReference type="GO" id="GO:0046380">
    <property type="term" value="P:N-acetylneuraminate biosynthetic process"/>
    <property type="evidence" value="ECO:0007669"/>
    <property type="project" value="TreeGrafter"/>
</dbReference>
<protein>
    <recommendedName>
        <fullName evidence="6">N-acylneuraminate-9-phosphatase</fullName>
    </recommendedName>
</protein>
<dbReference type="NCBIfam" id="TIGR01549">
    <property type="entry name" value="HAD-SF-IA-v1"/>
    <property type="match status" value="1"/>
</dbReference>
<dbReference type="Proteomes" id="UP001153636">
    <property type="component" value="Chromosome 5"/>
</dbReference>
<proteinExistence type="predicted"/>
<dbReference type="Gene3D" id="1.20.120.710">
    <property type="entry name" value="Haloacid dehalogenase hydrolase-like domain"/>
    <property type="match status" value="1"/>
</dbReference>
<dbReference type="NCBIfam" id="TIGR02253">
    <property type="entry name" value="CTE7"/>
    <property type="match status" value="1"/>
</dbReference>
<dbReference type="SUPFAM" id="SSF56784">
    <property type="entry name" value="HAD-like"/>
    <property type="match status" value="1"/>
</dbReference>
<dbReference type="InterPro" id="IPR011950">
    <property type="entry name" value="HAD-SF_hydro_IA_CTE7"/>
</dbReference>
<dbReference type="OrthoDB" id="1694274at2759"/>
<evidence type="ECO:0000313" key="4">
    <source>
        <dbReference type="EMBL" id="CAH1111318.1"/>
    </source>
</evidence>
<dbReference type="GO" id="GO:0050124">
    <property type="term" value="F:N-acylneuraminate-9-phosphatase activity"/>
    <property type="evidence" value="ECO:0007669"/>
    <property type="project" value="TreeGrafter"/>
</dbReference>
<sequence>MTLTTSFKSYAFRNFHNQFSTLTRIIRKLPISASKMTNVHGICAIFFDLDNTLIQTRKGDEKACDKLTELLKKQYSLPQETAAQICKNYLKMFRKCPDNCSMSLHEWRQILWRKALGDNYQHLSNVIYFQWLELRYKYLSLTTDIRNMLLSLGKKYILVLITNGTSNAQWEKIDKLNIRPFFEHIVVSGDHPWEKPHPQIFREACHAVGVGPHQVIMVGDKLETDILGGVNSKLAANIWTPLEGQLLQDEGPVPDFTLGHVTELLFLIPKIANGIRSRLDMLQLSDFEDGNSNSSDGS</sequence>
<keyword evidence="2" id="KW-0378">Hydrolase</keyword>
<keyword evidence="5" id="KW-1185">Reference proteome</keyword>
<dbReference type="EMBL" id="OV651817">
    <property type="protein sequence ID" value="CAH1111318.1"/>
    <property type="molecule type" value="Genomic_DNA"/>
</dbReference>
<dbReference type="Gene3D" id="3.40.50.1000">
    <property type="entry name" value="HAD superfamily/HAD-like"/>
    <property type="match status" value="1"/>
</dbReference>
<gene>
    <name evidence="4" type="ORF">PSYICH_LOCUS11589</name>
</gene>
<comment type="cofactor">
    <cofactor evidence="1">
        <name>Mg(2+)</name>
        <dbReference type="ChEBI" id="CHEBI:18420"/>
    </cofactor>
</comment>
<dbReference type="SFLD" id="SFLDG01129">
    <property type="entry name" value="C1.5:_HAD__Beta-PGM__Phosphata"/>
    <property type="match status" value="1"/>
</dbReference>
<evidence type="ECO:0000256" key="2">
    <source>
        <dbReference type="ARBA" id="ARBA00022801"/>
    </source>
</evidence>
<keyword evidence="3" id="KW-0460">Magnesium</keyword>
<dbReference type="AlphaFoldDB" id="A0A9P0GF83"/>
<dbReference type="InterPro" id="IPR006439">
    <property type="entry name" value="HAD-SF_hydro_IA"/>
</dbReference>
<evidence type="ECO:0008006" key="6">
    <source>
        <dbReference type="Google" id="ProtNLM"/>
    </source>
</evidence>
<dbReference type="InterPro" id="IPR023214">
    <property type="entry name" value="HAD_sf"/>
</dbReference>
<evidence type="ECO:0000256" key="3">
    <source>
        <dbReference type="ARBA" id="ARBA00022842"/>
    </source>
</evidence>
<reference evidence="4" key="1">
    <citation type="submission" date="2022-01" db="EMBL/GenBank/DDBJ databases">
        <authorList>
            <person name="King R."/>
        </authorList>
    </citation>
    <scope>NUCLEOTIDE SEQUENCE</scope>
</reference>
<evidence type="ECO:0000313" key="5">
    <source>
        <dbReference type="Proteomes" id="UP001153636"/>
    </source>
</evidence>
<dbReference type="InterPro" id="IPR036412">
    <property type="entry name" value="HAD-like_sf"/>
</dbReference>
<dbReference type="SFLD" id="SFLDS00003">
    <property type="entry name" value="Haloacid_Dehalogenase"/>
    <property type="match status" value="1"/>
</dbReference>
<dbReference type="InterPro" id="IPR051400">
    <property type="entry name" value="HAD-like_hydrolase"/>
</dbReference>
<dbReference type="PANTHER" id="PTHR46470:SF3">
    <property type="entry name" value="N-ACYLNEURAMINATE-9-PHOSPHATASE"/>
    <property type="match status" value="1"/>
</dbReference>
<dbReference type="PANTHER" id="PTHR46470">
    <property type="entry name" value="N-ACYLNEURAMINATE-9-PHOSPHATASE"/>
    <property type="match status" value="1"/>
</dbReference>
<evidence type="ECO:0000256" key="1">
    <source>
        <dbReference type="ARBA" id="ARBA00001946"/>
    </source>
</evidence>
<organism evidence="4 5">
    <name type="scientific">Psylliodes chrysocephalus</name>
    <dbReference type="NCBI Taxonomy" id="3402493"/>
    <lineage>
        <taxon>Eukaryota</taxon>
        <taxon>Metazoa</taxon>
        <taxon>Ecdysozoa</taxon>
        <taxon>Arthropoda</taxon>
        <taxon>Hexapoda</taxon>
        <taxon>Insecta</taxon>
        <taxon>Pterygota</taxon>
        <taxon>Neoptera</taxon>
        <taxon>Endopterygota</taxon>
        <taxon>Coleoptera</taxon>
        <taxon>Polyphaga</taxon>
        <taxon>Cucujiformia</taxon>
        <taxon>Chrysomeloidea</taxon>
        <taxon>Chrysomelidae</taxon>
        <taxon>Galerucinae</taxon>
        <taxon>Alticini</taxon>
        <taxon>Psylliodes</taxon>
    </lineage>
</organism>